<dbReference type="Pfam" id="PF03663">
    <property type="entry name" value="Glyco_hydro_76"/>
    <property type="match status" value="1"/>
</dbReference>
<feature type="signal peptide" evidence="5">
    <location>
        <begin position="1"/>
        <end position="19"/>
    </location>
</feature>
<evidence type="ECO:0000256" key="2">
    <source>
        <dbReference type="ARBA" id="ARBA00022801"/>
    </source>
</evidence>
<dbReference type="Proteomes" id="UP001629113">
    <property type="component" value="Unassembled WGS sequence"/>
</dbReference>
<organism evidence="6 7">
    <name type="scientific">Phlyctema vagabunda</name>
    <dbReference type="NCBI Taxonomy" id="108571"/>
    <lineage>
        <taxon>Eukaryota</taxon>
        <taxon>Fungi</taxon>
        <taxon>Dikarya</taxon>
        <taxon>Ascomycota</taxon>
        <taxon>Pezizomycotina</taxon>
        <taxon>Leotiomycetes</taxon>
        <taxon>Helotiales</taxon>
        <taxon>Dermateaceae</taxon>
        <taxon>Phlyctema</taxon>
    </lineage>
</organism>
<keyword evidence="7" id="KW-1185">Reference proteome</keyword>
<keyword evidence="3" id="KW-0325">Glycoprotein</keyword>
<dbReference type="InterPro" id="IPR014480">
    <property type="entry name" value="Mannan-1_6-alpha_mannosidase"/>
</dbReference>
<keyword evidence="2 6" id="KW-0378">Hydrolase</keyword>
<dbReference type="PANTHER" id="PTHR12145:SF41">
    <property type="entry name" value="MANNAN ENDO-1,6-ALPHA-MANNOSIDASE"/>
    <property type="match status" value="1"/>
</dbReference>
<evidence type="ECO:0000256" key="1">
    <source>
        <dbReference type="ARBA" id="ARBA00022729"/>
    </source>
</evidence>
<dbReference type="PANTHER" id="PTHR12145">
    <property type="entry name" value="MANNAN ENDO-1,6-ALPHA-MANNOSIDASE DCW1"/>
    <property type="match status" value="1"/>
</dbReference>
<comment type="caution">
    <text evidence="6">The sequence shown here is derived from an EMBL/GenBank/DDBJ whole genome shotgun (WGS) entry which is preliminary data.</text>
</comment>
<dbReference type="GO" id="GO:0016787">
    <property type="term" value="F:hydrolase activity"/>
    <property type="evidence" value="ECO:0007669"/>
    <property type="project" value="UniProtKB-KW"/>
</dbReference>
<keyword evidence="4" id="KW-0326">Glycosidase</keyword>
<protein>
    <submittedName>
        <fullName evidence="6">Glycosyl hydrolase family 76</fullName>
    </submittedName>
</protein>
<dbReference type="EMBL" id="JBFCZG010000006">
    <property type="protein sequence ID" value="KAL3421430.1"/>
    <property type="molecule type" value="Genomic_DNA"/>
</dbReference>
<keyword evidence="1 5" id="KW-0732">Signal</keyword>
<sequence length="74" mass="7867">MRSFGFILHGLLLASSVSAITIDVTSVPSIKSAAATVAFDMMQYYKGNESGQTPGLLPPPLFCKLAMFSTNLIV</sequence>
<proteinExistence type="predicted"/>
<reference evidence="6 7" key="1">
    <citation type="submission" date="2024-06" db="EMBL/GenBank/DDBJ databases">
        <title>Complete genome of Phlyctema vagabunda strain 19-DSS-EL-015.</title>
        <authorList>
            <person name="Fiorenzani C."/>
        </authorList>
    </citation>
    <scope>NUCLEOTIDE SEQUENCE [LARGE SCALE GENOMIC DNA]</scope>
    <source>
        <strain evidence="6 7">19-DSS-EL-015</strain>
    </source>
</reference>
<accession>A0ABR4PDT4</accession>
<gene>
    <name evidence="6" type="ORF">PVAG01_07875</name>
</gene>
<evidence type="ECO:0000256" key="5">
    <source>
        <dbReference type="SAM" id="SignalP"/>
    </source>
</evidence>
<evidence type="ECO:0000256" key="4">
    <source>
        <dbReference type="ARBA" id="ARBA00023295"/>
    </source>
</evidence>
<evidence type="ECO:0000313" key="7">
    <source>
        <dbReference type="Proteomes" id="UP001629113"/>
    </source>
</evidence>
<name>A0ABR4PDT4_9HELO</name>
<feature type="chain" id="PRO_5046185685" evidence="5">
    <location>
        <begin position="20"/>
        <end position="74"/>
    </location>
</feature>
<dbReference type="InterPro" id="IPR005198">
    <property type="entry name" value="Glyco_hydro_76"/>
</dbReference>
<evidence type="ECO:0000256" key="3">
    <source>
        <dbReference type="ARBA" id="ARBA00023180"/>
    </source>
</evidence>
<evidence type="ECO:0000313" key="6">
    <source>
        <dbReference type="EMBL" id="KAL3421430.1"/>
    </source>
</evidence>